<reference evidence="7" key="1">
    <citation type="journal article" date="2021" name="Arch. Microbiol.">
        <title>Methyloradius palustris gen. nov., sp. nov., a methanol-oxidizing bacterium isolated from snow.</title>
        <authorList>
            <person name="Miyadera T."/>
            <person name="Kojima H."/>
            <person name="Fukui M."/>
        </authorList>
    </citation>
    <scope>NUCLEOTIDE SEQUENCE</scope>
    <source>
        <strain evidence="7">Zm11</strain>
    </source>
</reference>
<evidence type="ECO:0000313" key="7">
    <source>
        <dbReference type="EMBL" id="BCM24507.1"/>
    </source>
</evidence>
<evidence type="ECO:0000256" key="3">
    <source>
        <dbReference type="ARBA" id="ARBA00023004"/>
    </source>
</evidence>
<evidence type="ECO:0000256" key="1">
    <source>
        <dbReference type="ARBA" id="ARBA00022617"/>
    </source>
</evidence>
<dbReference type="SUPFAM" id="SSF46626">
    <property type="entry name" value="Cytochrome c"/>
    <property type="match status" value="1"/>
</dbReference>
<feature type="binding site" description="covalent" evidence="4">
    <location>
        <position position="85"/>
    </location>
    <ligand>
        <name>heme c</name>
        <dbReference type="ChEBI" id="CHEBI:61717"/>
    </ligand>
</feature>
<dbReference type="PROSITE" id="PS51007">
    <property type="entry name" value="CYTC"/>
    <property type="match status" value="1"/>
</dbReference>
<dbReference type="NCBIfam" id="TIGR03872">
    <property type="entry name" value="cytochrome_MoxG"/>
    <property type="match status" value="1"/>
</dbReference>
<dbReference type="GO" id="GO:0020037">
    <property type="term" value="F:heme binding"/>
    <property type="evidence" value="ECO:0007669"/>
    <property type="project" value="InterPro"/>
</dbReference>
<keyword evidence="1 4" id="KW-0349">Heme</keyword>
<keyword evidence="8" id="KW-1185">Reference proteome</keyword>
<dbReference type="Pfam" id="PF13442">
    <property type="entry name" value="Cytochrome_CBB3"/>
    <property type="match status" value="1"/>
</dbReference>
<keyword evidence="3 5" id="KW-0408">Iron</keyword>
<evidence type="ECO:0000256" key="2">
    <source>
        <dbReference type="ARBA" id="ARBA00022723"/>
    </source>
</evidence>
<dbReference type="Gene3D" id="1.10.760.10">
    <property type="entry name" value="Cytochrome c-like domain"/>
    <property type="match status" value="1"/>
</dbReference>
<evidence type="ECO:0000259" key="6">
    <source>
        <dbReference type="PROSITE" id="PS51007"/>
    </source>
</evidence>
<dbReference type="AlphaFoldDB" id="A0A8D5JY98"/>
<accession>A0A8D5JY98</accession>
<name>A0A8D5JY98_9PROT</name>
<dbReference type="GO" id="GO:0005506">
    <property type="term" value="F:iron ion binding"/>
    <property type="evidence" value="ECO:0007669"/>
    <property type="project" value="InterPro"/>
</dbReference>
<protein>
    <recommendedName>
        <fullName evidence="6">Cytochrome c domain-containing protein</fullName>
    </recommendedName>
</protein>
<dbReference type="GO" id="GO:0009055">
    <property type="term" value="F:electron transfer activity"/>
    <property type="evidence" value="ECO:0007669"/>
    <property type="project" value="InterPro"/>
</dbReference>
<dbReference type="PIRSF" id="PIRSF000008">
    <property type="entry name" value="Cytochrome_c551i"/>
    <property type="match status" value="1"/>
</dbReference>
<proteinExistence type="predicted"/>
<dbReference type="Proteomes" id="UP000826722">
    <property type="component" value="Chromosome"/>
</dbReference>
<dbReference type="KEGG" id="mpau:ZMTM_07660"/>
<comment type="PTM">
    <text evidence="4">Binds 1 heme c group covalently per subunit.</text>
</comment>
<dbReference type="EMBL" id="AP024110">
    <property type="protein sequence ID" value="BCM24507.1"/>
    <property type="molecule type" value="Genomic_DNA"/>
</dbReference>
<keyword evidence="2 5" id="KW-0479">Metal-binding</keyword>
<feature type="domain" description="Cytochrome c" evidence="6">
    <location>
        <begin position="69"/>
        <end position="149"/>
    </location>
</feature>
<dbReference type="RefSeq" id="WP_404804689.1">
    <property type="nucleotide sequence ID" value="NZ_AP024110.1"/>
</dbReference>
<feature type="binding site" description="covalent" evidence="4">
    <location>
        <position position="82"/>
    </location>
    <ligand>
        <name>heme c</name>
        <dbReference type="ChEBI" id="CHEBI:61717"/>
    </ligand>
</feature>
<dbReference type="GO" id="GO:0042597">
    <property type="term" value="C:periplasmic space"/>
    <property type="evidence" value="ECO:0007669"/>
    <property type="project" value="InterPro"/>
</dbReference>
<dbReference type="InterPro" id="IPR009056">
    <property type="entry name" value="Cyt_c-like_dom"/>
</dbReference>
<sequence>MKNLLVKATWAFLIVSAVLAVGTAIAGIEFRGTISGDVLEFSPDTDGPETEAVKKFKETGENPYDGNLESAKAGYVIFSTACAGCHGHLAEGKLGPALSDDYWTYPKNETDKGLFETIYGGANGMMGPQRGRLQIDEILHVISFVRSFKDGKSEAAPAEHHSEE</sequence>
<evidence type="ECO:0000256" key="5">
    <source>
        <dbReference type="PIRSR" id="PIRSR000008-2"/>
    </source>
</evidence>
<gene>
    <name evidence="7" type="ORF">ZMTM_07660</name>
</gene>
<dbReference type="InterPro" id="IPR009153">
    <property type="entry name" value="Cyt_cL"/>
</dbReference>
<organism evidence="7 8">
    <name type="scientific">Methyloradius palustris</name>
    <dbReference type="NCBI Taxonomy" id="2778876"/>
    <lineage>
        <taxon>Bacteria</taxon>
        <taxon>Pseudomonadati</taxon>
        <taxon>Pseudomonadota</taxon>
        <taxon>Betaproteobacteria</taxon>
        <taxon>Nitrosomonadales</taxon>
        <taxon>Methylophilaceae</taxon>
        <taxon>Methyloradius</taxon>
    </lineage>
</organism>
<evidence type="ECO:0000313" key="8">
    <source>
        <dbReference type="Proteomes" id="UP000826722"/>
    </source>
</evidence>
<feature type="binding site" description="axial binding residue" evidence="5">
    <location>
        <position position="86"/>
    </location>
    <ligand>
        <name>heme c</name>
        <dbReference type="ChEBI" id="CHEBI:61717"/>
    </ligand>
    <ligandPart>
        <name>Fe</name>
        <dbReference type="ChEBI" id="CHEBI:18248"/>
    </ligandPart>
</feature>
<evidence type="ECO:0000256" key="4">
    <source>
        <dbReference type="PIRSR" id="PIRSR000008-1"/>
    </source>
</evidence>
<dbReference type="InterPro" id="IPR036909">
    <property type="entry name" value="Cyt_c-like_dom_sf"/>
</dbReference>